<evidence type="ECO:0000256" key="1">
    <source>
        <dbReference type="ARBA" id="ARBA00001971"/>
    </source>
</evidence>
<proteinExistence type="inferred from homology"/>
<accession>A0AAW0GBV5</accession>
<sequence length="495" mass="56101">MEGPVLYLYVVVSLTTVLFYRWRFVNLHDIPTVGPTLPLFSYLGTYRFIRDNKAMIQEGYQKFKGGVFKVAMLNHWLVVISGSKLIDEVRKLPEDQASLSHALDEFLQLHHSFGNGVLSEPLHIEVVRDQLTRHISTFFDDFRDEITMSFNDLIPISAEWTPVNALQTMQTIVARVSSRVFVGIPVCHNQDYLKLSVNHTLAIAKTAEIMACFPEMLKPLVSLFFDEGRRGNLEAKKYLGPLIEQRLNDMKRSGNVWSEKPDDMLQWFIDLAVSKGKGIDDIVGYMMLVNFASIHTSSTSFTHALYHLAAHPEYMHPLREEVDAAINAEGWTKTAMQRMKKVDSFIRESLRLNGVDGLSLTRKAMKDITLSNGTFLPAGTVFAAASGPTHLDAENYPDPTVFDPWRFSKLREKEGEGNRHQIVGTAVDFIPFGHGRYACPGRFFAANELKAIFAHVVMNYDVKFENAGSRPEDIWFVSSVYPDPSAKVLFRKHCD</sequence>
<keyword evidence="7" id="KW-1133">Transmembrane helix</keyword>
<dbReference type="Proteomes" id="UP001385951">
    <property type="component" value="Unassembled WGS sequence"/>
</dbReference>
<reference evidence="8 9" key="1">
    <citation type="submission" date="2022-09" db="EMBL/GenBank/DDBJ databases">
        <authorList>
            <person name="Palmer J.M."/>
        </authorList>
    </citation>
    <scope>NUCLEOTIDE SEQUENCE [LARGE SCALE GENOMIC DNA]</scope>
    <source>
        <strain evidence="8 9">DSM 7382</strain>
    </source>
</reference>
<dbReference type="Pfam" id="PF00067">
    <property type="entry name" value="p450"/>
    <property type="match status" value="1"/>
</dbReference>
<dbReference type="PANTHER" id="PTHR46206">
    <property type="entry name" value="CYTOCHROME P450"/>
    <property type="match status" value="1"/>
</dbReference>
<evidence type="ECO:0000256" key="6">
    <source>
        <dbReference type="PIRSR" id="PIRSR602403-1"/>
    </source>
</evidence>
<keyword evidence="3 6" id="KW-0479">Metal-binding</keyword>
<dbReference type="Gene3D" id="1.10.630.10">
    <property type="entry name" value="Cytochrome P450"/>
    <property type="match status" value="1"/>
</dbReference>
<evidence type="ECO:0000256" key="5">
    <source>
        <dbReference type="ARBA" id="ARBA00023004"/>
    </source>
</evidence>
<evidence type="ECO:0000256" key="7">
    <source>
        <dbReference type="SAM" id="Phobius"/>
    </source>
</evidence>
<organism evidence="8 9">
    <name type="scientific">Cerrena zonata</name>
    <dbReference type="NCBI Taxonomy" id="2478898"/>
    <lineage>
        <taxon>Eukaryota</taxon>
        <taxon>Fungi</taxon>
        <taxon>Dikarya</taxon>
        <taxon>Basidiomycota</taxon>
        <taxon>Agaricomycotina</taxon>
        <taxon>Agaricomycetes</taxon>
        <taxon>Polyporales</taxon>
        <taxon>Cerrenaceae</taxon>
        <taxon>Cerrena</taxon>
    </lineage>
</organism>
<dbReference type="InterPro" id="IPR036396">
    <property type="entry name" value="Cyt_P450_sf"/>
</dbReference>
<evidence type="ECO:0000313" key="8">
    <source>
        <dbReference type="EMBL" id="KAK7688640.1"/>
    </source>
</evidence>
<comment type="similarity">
    <text evidence="2">Belongs to the cytochrome P450 family.</text>
</comment>
<evidence type="ECO:0008006" key="10">
    <source>
        <dbReference type="Google" id="ProtNLM"/>
    </source>
</evidence>
<comment type="caution">
    <text evidence="8">The sequence shown here is derived from an EMBL/GenBank/DDBJ whole genome shotgun (WGS) entry which is preliminary data.</text>
</comment>
<dbReference type="InterPro" id="IPR001128">
    <property type="entry name" value="Cyt_P450"/>
</dbReference>
<comment type="cofactor">
    <cofactor evidence="1 6">
        <name>heme</name>
        <dbReference type="ChEBI" id="CHEBI:30413"/>
    </cofactor>
</comment>
<protein>
    <recommendedName>
        <fullName evidence="10">Cytochrome P450</fullName>
    </recommendedName>
</protein>
<keyword evidence="7" id="KW-0472">Membrane</keyword>
<dbReference type="GO" id="GO:0005506">
    <property type="term" value="F:iron ion binding"/>
    <property type="evidence" value="ECO:0007669"/>
    <property type="project" value="InterPro"/>
</dbReference>
<dbReference type="CDD" id="cd11041">
    <property type="entry name" value="CYP503A1-like"/>
    <property type="match status" value="1"/>
</dbReference>
<feature type="transmembrane region" description="Helical" evidence="7">
    <location>
        <begin position="6"/>
        <end position="22"/>
    </location>
</feature>
<keyword evidence="4" id="KW-0560">Oxidoreductase</keyword>
<dbReference type="PRINTS" id="PR00385">
    <property type="entry name" value="P450"/>
</dbReference>
<dbReference type="GO" id="GO:0020037">
    <property type="term" value="F:heme binding"/>
    <property type="evidence" value="ECO:0007669"/>
    <property type="project" value="InterPro"/>
</dbReference>
<feature type="binding site" description="axial binding residue" evidence="6">
    <location>
        <position position="439"/>
    </location>
    <ligand>
        <name>heme</name>
        <dbReference type="ChEBI" id="CHEBI:30413"/>
    </ligand>
    <ligandPart>
        <name>Fe</name>
        <dbReference type="ChEBI" id="CHEBI:18248"/>
    </ligandPart>
</feature>
<keyword evidence="6" id="KW-0349">Heme</keyword>
<evidence type="ECO:0000256" key="2">
    <source>
        <dbReference type="ARBA" id="ARBA00010617"/>
    </source>
</evidence>
<evidence type="ECO:0000256" key="4">
    <source>
        <dbReference type="ARBA" id="ARBA00023002"/>
    </source>
</evidence>
<name>A0AAW0GBV5_9APHY</name>
<dbReference type="EMBL" id="JASBNA010000010">
    <property type="protein sequence ID" value="KAK7688640.1"/>
    <property type="molecule type" value="Genomic_DNA"/>
</dbReference>
<keyword evidence="9" id="KW-1185">Reference proteome</keyword>
<dbReference type="GO" id="GO:0004497">
    <property type="term" value="F:monooxygenase activity"/>
    <property type="evidence" value="ECO:0007669"/>
    <property type="project" value="InterPro"/>
</dbReference>
<dbReference type="GO" id="GO:0016705">
    <property type="term" value="F:oxidoreductase activity, acting on paired donors, with incorporation or reduction of molecular oxygen"/>
    <property type="evidence" value="ECO:0007669"/>
    <property type="project" value="InterPro"/>
</dbReference>
<keyword evidence="5 6" id="KW-0408">Iron</keyword>
<dbReference type="AlphaFoldDB" id="A0AAW0GBV5"/>
<dbReference type="PRINTS" id="PR00465">
    <property type="entry name" value="EP450IV"/>
</dbReference>
<evidence type="ECO:0000313" key="9">
    <source>
        <dbReference type="Proteomes" id="UP001385951"/>
    </source>
</evidence>
<evidence type="ECO:0000256" key="3">
    <source>
        <dbReference type="ARBA" id="ARBA00022723"/>
    </source>
</evidence>
<gene>
    <name evidence="8" type="ORF">QCA50_008178</name>
</gene>
<dbReference type="SUPFAM" id="SSF48264">
    <property type="entry name" value="Cytochrome P450"/>
    <property type="match status" value="1"/>
</dbReference>
<dbReference type="InterPro" id="IPR002403">
    <property type="entry name" value="Cyt_P450_E_grp-IV"/>
</dbReference>
<keyword evidence="7" id="KW-0812">Transmembrane</keyword>